<protein>
    <recommendedName>
        <fullName evidence="1">guanylate cyclase</fullName>
        <ecNumber evidence="1">4.6.1.2</ecNumber>
    </recommendedName>
</protein>
<evidence type="ECO:0000256" key="1">
    <source>
        <dbReference type="ARBA" id="ARBA00012202"/>
    </source>
</evidence>
<dbReference type="GO" id="GO:0000166">
    <property type="term" value="F:nucleotide binding"/>
    <property type="evidence" value="ECO:0007669"/>
    <property type="project" value="UniProtKB-KW"/>
</dbReference>
<keyword evidence="6" id="KW-1185">Reference proteome</keyword>
<keyword evidence="3" id="KW-0141">cGMP biosynthesis</keyword>
<comment type="caution">
    <text evidence="5">The sequence shown here is derived from an EMBL/GenBank/DDBJ whole genome shotgun (WGS) entry which is preliminary data.</text>
</comment>
<dbReference type="GO" id="GO:0019934">
    <property type="term" value="P:cGMP-mediated signaling"/>
    <property type="evidence" value="ECO:0007669"/>
    <property type="project" value="TreeGrafter"/>
</dbReference>
<dbReference type="GO" id="GO:0070482">
    <property type="term" value="P:response to oxygen levels"/>
    <property type="evidence" value="ECO:0007669"/>
    <property type="project" value="TreeGrafter"/>
</dbReference>
<evidence type="ECO:0000256" key="2">
    <source>
        <dbReference type="ARBA" id="ARBA00022741"/>
    </source>
</evidence>
<dbReference type="GO" id="GO:0008074">
    <property type="term" value="C:guanylate cyclase complex, soluble"/>
    <property type="evidence" value="ECO:0007669"/>
    <property type="project" value="TreeGrafter"/>
</dbReference>
<dbReference type="Gene3D" id="3.30.450.260">
    <property type="entry name" value="Haem NO binding associated domain"/>
    <property type="match status" value="1"/>
</dbReference>
<keyword evidence="2" id="KW-0547">Nucleotide-binding</keyword>
<dbReference type="OrthoDB" id="6127067at2759"/>
<dbReference type="InterPro" id="IPR011645">
    <property type="entry name" value="HNOB_dom_associated"/>
</dbReference>
<dbReference type="InterPro" id="IPR042463">
    <property type="entry name" value="HNOB_dom_associated_sf"/>
</dbReference>
<reference evidence="5 6" key="1">
    <citation type="submission" date="2019-03" db="EMBL/GenBank/DDBJ databases">
        <title>First draft genome of Liparis tanakae, snailfish: a comprehensive survey of snailfish specific genes.</title>
        <authorList>
            <person name="Kim W."/>
            <person name="Song I."/>
            <person name="Jeong J.-H."/>
            <person name="Kim D."/>
            <person name="Kim S."/>
            <person name="Ryu S."/>
            <person name="Song J.Y."/>
            <person name="Lee S.K."/>
        </authorList>
    </citation>
    <scope>NUCLEOTIDE SEQUENCE [LARGE SCALE GENOMIC DNA]</scope>
    <source>
        <tissue evidence="5">Muscle</tissue>
    </source>
</reference>
<accession>A0A4Z2E8C5</accession>
<dbReference type="Proteomes" id="UP000314294">
    <property type="component" value="Unassembled WGS sequence"/>
</dbReference>
<name>A0A4Z2E8C5_9TELE</name>
<organism evidence="5 6">
    <name type="scientific">Liparis tanakae</name>
    <name type="common">Tanaka's snailfish</name>
    <dbReference type="NCBI Taxonomy" id="230148"/>
    <lineage>
        <taxon>Eukaryota</taxon>
        <taxon>Metazoa</taxon>
        <taxon>Chordata</taxon>
        <taxon>Craniata</taxon>
        <taxon>Vertebrata</taxon>
        <taxon>Euteleostomi</taxon>
        <taxon>Actinopterygii</taxon>
        <taxon>Neopterygii</taxon>
        <taxon>Teleostei</taxon>
        <taxon>Neoteleostei</taxon>
        <taxon>Acanthomorphata</taxon>
        <taxon>Eupercaria</taxon>
        <taxon>Perciformes</taxon>
        <taxon>Cottioidei</taxon>
        <taxon>Cottales</taxon>
        <taxon>Liparidae</taxon>
        <taxon>Liparis</taxon>
    </lineage>
</organism>
<dbReference type="PANTHER" id="PTHR45655:SF7">
    <property type="entry name" value="GUANYLATE CYCLASE SOLUBLE SUBUNIT ALPHA-2"/>
    <property type="match status" value="1"/>
</dbReference>
<dbReference type="EMBL" id="SRLO01013579">
    <property type="protein sequence ID" value="TNN25058.1"/>
    <property type="molecule type" value="Genomic_DNA"/>
</dbReference>
<dbReference type="Pfam" id="PF07701">
    <property type="entry name" value="HNOBA"/>
    <property type="match status" value="1"/>
</dbReference>
<dbReference type="PANTHER" id="PTHR45655">
    <property type="entry name" value="GUANYLATE CYCLASE SOLUBLE SUBUNIT BETA-2"/>
    <property type="match status" value="1"/>
</dbReference>
<evidence type="ECO:0000259" key="4">
    <source>
        <dbReference type="Pfam" id="PF07701"/>
    </source>
</evidence>
<evidence type="ECO:0000256" key="3">
    <source>
        <dbReference type="ARBA" id="ARBA00023293"/>
    </source>
</evidence>
<proteinExistence type="predicted"/>
<feature type="domain" description="Haem NO binding associated" evidence="4">
    <location>
        <begin position="1"/>
        <end position="69"/>
    </location>
</feature>
<sequence>MELKGQMIHVPESRSLMFLGSPRVDKLEELMGRGLYLSDIPIHDATRDVILVGEQAKAQDGLKKRMDKLKVERCIVGLFVSTQTQLQ</sequence>
<dbReference type="AlphaFoldDB" id="A0A4Z2E8C5"/>
<dbReference type="GO" id="GO:0004383">
    <property type="term" value="F:guanylate cyclase activity"/>
    <property type="evidence" value="ECO:0007669"/>
    <property type="project" value="UniProtKB-EC"/>
</dbReference>
<evidence type="ECO:0000313" key="5">
    <source>
        <dbReference type="EMBL" id="TNN25058.1"/>
    </source>
</evidence>
<dbReference type="EC" id="4.6.1.2" evidence="1"/>
<evidence type="ECO:0000313" key="6">
    <source>
        <dbReference type="Proteomes" id="UP000314294"/>
    </source>
</evidence>
<gene>
    <name evidence="5" type="primary">GUCY1A2_1</name>
    <name evidence="5" type="ORF">EYF80_064815</name>
</gene>